<evidence type="ECO:0000313" key="4">
    <source>
        <dbReference type="EMBL" id="MBB3862560.1"/>
    </source>
</evidence>
<dbReference type="InterPro" id="IPR037359">
    <property type="entry name" value="NST/OST"/>
</dbReference>
<evidence type="ECO:0000259" key="3">
    <source>
        <dbReference type="Pfam" id="PF00685"/>
    </source>
</evidence>
<evidence type="ECO:0000256" key="1">
    <source>
        <dbReference type="ARBA" id="ARBA00022679"/>
    </source>
</evidence>
<protein>
    <recommendedName>
        <fullName evidence="3">Sulfotransferase domain-containing protein</fullName>
    </recommendedName>
</protein>
<dbReference type="RefSeq" id="WP_246386344.1">
    <property type="nucleotide sequence ID" value="NZ_JACICY010000016.1"/>
</dbReference>
<dbReference type="Proteomes" id="UP000562395">
    <property type="component" value="Unassembled WGS sequence"/>
</dbReference>
<keyword evidence="1" id="KW-0808">Transferase</keyword>
<dbReference type="Gene3D" id="3.40.50.300">
    <property type="entry name" value="P-loop containing nucleotide triphosphate hydrolases"/>
    <property type="match status" value="1"/>
</dbReference>
<organism evidence="4 5">
    <name type="scientific">Novosphingobium hassiacum</name>
    <dbReference type="NCBI Taxonomy" id="173676"/>
    <lineage>
        <taxon>Bacteria</taxon>
        <taxon>Pseudomonadati</taxon>
        <taxon>Pseudomonadota</taxon>
        <taxon>Alphaproteobacteria</taxon>
        <taxon>Sphingomonadales</taxon>
        <taxon>Sphingomonadaceae</taxon>
        <taxon>Novosphingobium</taxon>
    </lineage>
</organism>
<keyword evidence="2" id="KW-0325">Glycoprotein</keyword>
<dbReference type="PANTHER" id="PTHR10605">
    <property type="entry name" value="HEPARAN SULFATE SULFOTRANSFERASE"/>
    <property type="match status" value="1"/>
</dbReference>
<dbReference type="PANTHER" id="PTHR10605:SF56">
    <property type="entry name" value="BIFUNCTIONAL HEPARAN SULFATE N-DEACETYLASE_N-SULFOTRANSFERASE"/>
    <property type="match status" value="1"/>
</dbReference>
<dbReference type="EMBL" id="JACICY010000016">
    <property type="protein sequence ID" value="MBB3862560.1"/>
    <property type="molecule type" value="Genomic_DNA"/>
</dbReference>
<dbReference type="InterPro" id="IPR027417">
    <property type="entry name" value="P-loop_NTPase"/>
</dbReference>
<evidence type="ECO:0000313" key="5">
    <source>
        <dbReference type="Proteomes" id="UP000562395"/>
    </source>
</evidence>
<accession>A0A7W6A3F3</accession>
<dbReference type="InterPro" id="IPR000863">
    <property type="entry name" value="Sulfotransferase_dom"/>
</dbReference>
<gene>
    <name evidence="4" type="ORF">GGQ88_003861</name>
</gene>
<evidence type="ECO:0000256" key="2">
    <source>
        <dbReference type="ARBA" id="ARBA00023180"/>
    </source>
</evidence>
<comment type="caution">
    <text evidence="4">The sequence shown here is derived from an EMBL/GenBank/DDBJ whole genome shotgun (WGS) entry which is preliminary data.</text>
</comment>
<reference evidence="4 5" key="1">
    <citation type="submission" date="2020-08" db="EMBL/GenBank/DDBJ databases">
        <title>Genomic Encyclopedia of Type Strains, Phase IV (KMG-IV): sequencing the most valuable type-strain genomes for metagenomic binning, comparative biology and taxonomic classification.</title>
        <authorList>
            <person name="Goeker M."/>
        </authorList>
    </citation>
    <scope>NUCLEOTIDE SEQUENCE [LARGE SCALE GENOMIC DNA]</scope>
    <source>
        <strain evidence="4 5">DSM 14552</strain>
    </source>
</reference>
<dbReference type="Pfam" id="PF00685">
    <property type="entry name" value="Sulfotransfer_1"/>
    <property type="match status" value="1"/>
</dbReference>
<feature type="domain" description="Sulfotransferase" evidence="3">
    <location>
        <begin position="11"/>
        <end position="193"/>
    </location>
</feature>
<dbReference type="GO" id="GO:0008146">
    <property type="term" value="F:sulfotransferase activity"/>
    <property type="evidence" value="ECO:0007669"/>
    <property type="project" value="InterPro"/>
</dbReference>
<dbReference type="SUPFAM" id="SSF52540">
    <property type="entry name" value="P-loop containing nucleoside triphosphate hydrolases"/>
    <property type="match status" value="1"/>
</dbReference>
<dbReference type="AlphaFoldDB" id="A0A7W6A3F3"/>
<keyword evidence="5" id="KW-1185">Reference proteome</keyword>
<name>A0A7W6A3F3_9SPHN</name>
<sequence>MTFHNMPNVQPQFIVIGAIKAATTWIQKQLQTHPGIFMPDVEPHYFSSEYHRGPTYYEGLFRLAPAGVVLGEKSADYLAHPLAAERIARAYPDVKLLVQLRNPVDRAYSDYKMLYRRGTVREGPEHYLKARNSSQPRLLAGGRYAEHLSRWMKLFPAANMLTFLFEDVRQRPQETLDLVCRHIGVQPQEIRAQARRENDSTEQFLPLSVRKALAPLKGAFAPLRGQRWFEATRGLMTRQVSYPPMSLALRAEIERYYADDIDKLEELLGRDLGQWRHRNLSSNAA</sequence>
<proteinExistence type="predicted"/>